<comment type="function">
    <text evidence="1">May be a general defense protein.</text>
</comment>
<evidence type="ECO:0000313" key="5">
    <source>
        <dbReference type="Proteomes" id="UP001140206"/>
    </source>
</evidence>
<proteinExistence type="predicted"/>
<evidence type="ECO:0000259" key="2">
    <source>
        <dbReference type="Pfam" id="PF00005"/>
    </source>
</evidence>
<evidence type="ECO:0000259" key="3">
    <source>
        <dbReference type="Pfam" id="PF14510"/>
    </source>
</evidence>
<dbReference type="GO" id="GO:0005524">
    <property type="term" value="F:ATP binding"/>
    <property type="evidence" value="ECO:0007669"/>
    <property type="project" value="InterPro"/>
</dbReference>
<name>A0AAV8CMJ9_9POAL</name>
<feature type="domain" description="Pleiotropic ABC efflux transporter N-terminal" evidence="3">
    <location>
        <begin position="30"/>
        <end position="78"/>
    </location>
</feature>
<dbReference type="GO" id="GO:0016887">
    <property type="term" value="F:ATP hydrolysis activity"/>
    <property type="evidence" value="ECO:0007669"/>
    <property type="project" value="InterPro"/>
</dbReference>
<dbReference type="Proteomes" id="UP001140206">
    <property type="component" value="Chromosome 5"/>
</dbReference>
<dbReference type="SUPFAM" id="SSF52540">
    <property type="entry name" value="P-loop containing nucleoside triphosphate hydrolases"/>
    <property type="match status" value="1"/>
</dbReference>
<keyword evidence="5" id="KW-1185">Reference proteome</keyword>
<feature type="domain" description="ABC transporter" evidence="2">
    <location>
        <begin position="103"/>
        <end position="275"/>
    </location>
</feature>
<dbReference type="Pfam" id="PF00005">
    <property type="entry name" value="ABC_tran"/>
    <property type="match status" value="1"/>
</dbReference>
<dbReference type="InterPro" id="IPR003439">
    <property type="entry name" value="ABC_transporter-like_ATP-bd"/>
</dbReference>
<dbReference type="InterPro" id="IPR027417">
    <property type="entry name" value="P-loop_NTPase"/>
</dbReference>
<dbReference type="PANTHER" id="PTHR48040">
    <property type="entry name" value="PLEIOTROPIC DRUG RESISTANCE PROTEIN 1-LIKE ISOFORM X1"/>
    <property type="match status" value="1"/>
</dbReference>
<evidence type="ECO:0000313" key="4">
    <source>
        <dbReference type="EMBL" id="KAJ4755462.1"/>
    </source>
</evidence>
<dbReference type="AlphaFoldDB" id="A0AAV8CMJ9"/>
<organism evidence="4 5">
    <name type="scientific">Rhynchospora pubera</name>
    <dbReference type="NCBI Taxonomy" id="906938"/>
    <lineage>
        <taxon>Eukaryota</taxon>
        <taxon>Viridiplantae</taxon>
        <taxon>Streptophyta</taxon>
        <taxon>Embryophyta</taxon>
        <taxon>Tracheophyta</taxon>
        <taxon>Spermatophyta</taxon>
        <taxon>Magnoliopsida</taxon>
        <taxon>Liliopsida</taxon>
        <taxon>Poales</taxon>
        <taxon>Cyperaceae</taxon>
        <taxon>Cyperoideae</taxon>
        <taxon>Rhynchosporeae</taxon>
        <taxon>Rhynchospora</taxon>
    </lineage>
</organism>
<comment type="caution">
    <text evidence="4">The sequence shown here is derived from an EMBL/GenBank/DDBJ whole genome shotgun (WGS) entry which is preliminary data.</text>
</comment>
<evidence type="ECO:0000256" key="1">
    <source>
        <dbReference type="ARBA" id="ARBA00037747"/>
    </source>
</evidence>
<protein>
    <submittedName>
        <fullName evidence="4">Drug resistance transporter-like ABC domain protein</fullName>
    </submittedName>
</protein>
<dbReference type="EMBL" id="JAMFTS010000005">
    <property type="protein sequence ID" value="KAJ4755462.1"/>
    <property type="molecule type" value="Genomic_DNA"/>
</dbReference>
<sequence>MVLSSRTRQQHPVPKLQQRKAVFDRVVRVADDEQFLQRLKNRVDRVEIDLPTVEVRYENIKVDAEIYVGTRGLPTVLNSTINIIEGLLENLHILGKKRSMTILHDISGIIKPQRMTLLLGPPGSGKTTFLLALAGKLLHDLKVSGTVTYNGHGFNEFVPQRTAAYISQYDEHLGELTVRETLAFSARCQGIGNRYRRLLELLKREKEAHIKPDPDLDLLTKAAVIGGHKADVVTDYVLKILGLENCADTIVGNQMLRGISGGEKKRVTTGEMMVTSIKDQRQYWMHRKKPYNYVPVRAFSEAFQKFHVGQALSEELSIPFDKSRSHPDALTKSKYGASMKELLKATFCREVLLMKRNSFIYIFKACQVSSL</sequence>
<dbReference type="Gene3D" id="3.40.50.300">
    <property type="entry name" value="P-loop containing nucleotide triphosphate hydrolases"/>
    <property type="match status" value="1"/>
</dbReference>
<gene>
    <name evidence="4" type="ORF">LUZ62_089867</name>
</gene>
<reference evidence="4" key="1">
    <citation type="submission" date="2022-08" db="EMBL/GenBank/DDBJ databases">
        <authorList>
            <person name="Marques A."/>
        </authorList>
    </citation>
    <scope>NUCLEOTIDE SEQUENCE</scope>
    <source>
        <strain evidence="4">RhyPub2mFocal</strain>
        <tissue evidence="4">Leaves</tissue>
    </source>
</reference>
<dbReference type="InterPro" id="IPR029481">
    <property type="entry name" value="ABC_trans_N"/>
</dbReference>
<accession>A0AAV8CMJ9</accession>
<dbReference type="Pfam" id="PF14510">
    <property type="entry name" value="ABC_trans_N"/>
    <property type="match status" value="1"/>
</dbReference>
<dbReference type="PANTHER" id="PTHR48040:SF35">
    <property type="entry name" value="ABC TRANSPORTER G FAMILY MEMBER 39-LIKE"/>
    <property type="match status" value="1"/>
</dbReference>